<dbReference type="InterPro" id="IPR013425">
    <property type="entry name" value="Autotrns_rpt"/>
</dbReference>
<dbReference type="InterPro" id="IPR036514">
    <property type="entry name" value="SGNH_hydro_sf"/>
</dbReference>
<gene>
    <name evidence="3" type="ORF">CU103_15225</name>
</gene>
<evidence type="ECO:0000256" key="2">
    <source>
        <dbReference type="SAM" id="SignalP"/>
    </source>
</evidence>
<dbReference type="NCBIfam" id="TIGR02601">
    <property type="entry name" value="autotrns_rpt"/>
    <property type="match status" value="1"/>
</dbReference>
<feature type="chain" id="PRO_5015197364" evidence="2">
    <location>
        <begin position="31"/>
        <end position="625"/>
    </location>
</feature>
<dbReference type="Pfam" id="PF12951">
    <property type="entry name" value="PATR"/>
    <property type="match status" value="1"/>
</dbReference>
<evidence type="ECO:0000256" key="1">
    <source>
        <dbReference type="ARBA" id="ARBA00022729"/>
    </source>
</evidence>
<sequence>MLLKKTTLEIRKILAALTVPLVLAASAASAADTPSATRVFDKLYAFGDSYTNNGQPFPTLGDTQGYYYPSQWVTPDIFNGPYVALPWVLFRILKMDEKPEAKPTNPLNSWTEPWTLSNLSVYGWSGATMTDKARKMSDAFLPLDKPTLSEQVNSALNGYPGKPFVLPPSPKVKLADNDAVLVNFGLSDVYQIAKYYDTPFFRAASNQPYLDGVELAKEAGMQVKRLADAGAKTIVFDAFSGVDFVGATFNYVDEKNQGFLPRANQLAQTYFAALKTELALATANGTKIYLIDMNTFFTSKREQLSYGALEYKYIDGTTTKFEQYEPLCRSGYPFMCGFNLRSALNDEWERSHVLAERLHPSTGGFTVLSQYIAEFLNDPSKLGPASTLITTSEGLTEIATTYGNGVITNARENEIVTAAGSTPVNSDGAITINLDKPAAAAPAQTSKPGTVVVYEDGKYTFDKKIFGNVSLFKTGPGGLTLSGDNDYTGDTHIAESGLAVNGAIQTLIVEKGGAIILNDEAGALKIRGDATFDDQSRIYLKADADGTIDPLKIDGKATMNGPLFNILSTENLDAKASRHTVFSAAGGWGNGPTMRILSTAETDGNFSGFTSYDAFGNVYLTLSKK</sequence>
<dbReference type="InterPro" id="IPR011050">
    <property type="entry name" value="Pectin_lyase_fold/virulence"/>
</dbReference>
<dbReference type="EMBL" id="PGGM01000006">
    <property type="protein sequence ID" value="PSH63604.1"/>
    <property type="molecule type" value="Genomic_DNA"/>
</dbReference>
<dbReference type="SUPFAM" id="SSF51126">
    <property type="entry name" value="Pectin lyase-like"/>
    <property type="match status" value="1"/>
</dbReference>
<accession>A0A2P7BAV6</accession>
<dbReference type="Gene3D" id="3.40.50.1110">
    <property type="entry name" value="SGNH hydrolase"/>
    <property type="match status" value="1"/>
</dbReference>
<organism evidence="3 4">
    <name type="scientific">Phyllobacterium sophorae</name>
    <dbReference type="NCBI Taxonomy" id="1520277"/>
    <lineage>
        <taxon>Bacteria</taxon>
        <taxon>Pseudomonadati</taxon>
        <taxon>Pseudomonadota</taxon>
        <taxon>Alphaproteobacteria</taxon>
        <taxon>Hyphomicrobiales</taxon>
        <taxon>Phyllobacteriaceae</taxon>
        <taxon>Phyllobacterium</taxon>
    </lineage>
</organism>
<reference evidence="4" key="1">
    <citation type="submission" date="2017-11" db="EMBL/GenBank/DDBJ databases">
        <authorList>
            <person name="Kuznetsova I."/>
            <person name="Sazanova A."/>
            <person name="Chirak E."/>
            <person name="Safronova V."/>
            <person name="Willems A."/>
        </authorList>
    </citation>
    <scope>NUCLEOTIDE SEQUENCE [LARGE SCALE GENOMIC DNA]</scope>
    <source>
        <strain evidence="4">CCBAU 03422</strain>
    </source>
</reference>
<feature type="signal peptide" evidence="2">
    <location>
        <begin position="1"/>
        <end position="30"/>
    </location>
</feature>
<keyword evidence="4" id="KW-1185">Reference proteome</keyword>
<dbReference type="GO" id="GO:0016788">
    <property type="term" value="F:hydrolase activity, acting on ester bonds"/>
    <property type="evidence" value="ECO:0007669"/>
    <property type="project" value="UniProtKB-ARBA"/>
</dbReference>
<dbReference type="SUPFAM" id="SSF52266">
    <property type="entry name" value="SGNH hydrolase"/>
    <property type="match status" value="1"/>
</dbReference>
<evidence type="ECO:0000313" key="3">
    <source>
        <dbReference type="EMBL" id="PSH63604.1"/>
    </source>
</evidence>
<name>A0A2P7BAV6_9HYPH</name>
<comment type="caution">
    <text evidence="3">The sequence shown here is derived from an EMBL/GenBank/DDBJ whole genome shotgun (WGS) entry which is preliminary data.</text>
</comment>
<dbReference type="OrthoDB" id="7195851at2"/>
<protein>
    <submittedName>
        <fullName evidence="3">Uncharacterized protein</fullName>
    </submittedName>
</protein>
<proteinExistence type="predicted"/>
<dbReference type="Proteomes" id="UP000241764">
    <property type="component" value="Unassembled WGS sequence"/>
</dbReference>
<dbReference type="RefSeq" id="WP_106664883.1">
    <property type="nucleotide sequence ID" value="NZ_PGGM01000006.1"/>
</dbReference>
<evidence type="ECO:0000313" key="4">
    <source>
        <dbReference type="Proteomes" id="UP000241764"/>
    </source>
</evidence>
<keyword evidence="1 2" id="KW-0732">Signal</keyword>
<dbReference type="AlphaFoldDB" id="A0A2P7BAV6"/>